<evidence type="ECO:0000313" key="1">
    <source>
        <dbReference type="EMBL" id="MDQ0687842.1"/>
    </source>
</evidence>
<protein>
    <submittedName>
        <fullName evidence="1">Uncharacterized protein</fullName>
    </submittedName>
</protein>
<keyword evidence="2" id="KW-1185">Reference proteome</keyword>
<organism evidence="1 2">
    <name type="scientific">Streptomyces achromogenes</name>
    <dbReference type="NCBI Taxonomy" id="67255"/>
    <lineage>
        <taxon>Bacteria</taxon>
        <taxon>Bacillati</taxon>
        <taxon>Actinomycetota</taxon>
        <taxon>Actinomycetes</taxon>
        <taxon>Kitasatosporales</taxon>
        <taxon>Streptomycetaceae</taxon>
        <taxon>Streptomyces</taxon>
    </lineage>
</organism>
<gene>
    <name evidence="1" type="ORF">QFZ56_006805</name>
</gene>
<comment type="caution">
    <text evidence="1">The sequence shown here is derived from an EMBL/GenBank/DDBJ whole genome shotgun (WGS) entry which is preliminary data.</text>
</comment>
<sequence>MPTVPGWSVLAEFPADLGIGRGQLHHADL</sequence>
<evidence type="ECO:0000313" key="2">
    <source>
        <dbReference type="Proteomes" id="UP001243364"/>
    </source>
</evidence>
<dbReference type="EMBL" id="JAUSYA010000001">
    <property type="protein sequence ID" value="MDQ0687842.1"/>
    <property type="molecule type" value="Genomic_DNA"/>
</dbReference>
<reference evidence="1 2" key="1">
    <citation type="submission" date="2023-07" db="EMBL/GenBank/DDBJ databases">
        <title>Comparative genomics of wheat-associated soil bacteria to identify genetic determinants of phenazine resistance.</title>
        <authorList>
            <person name="Mouncey N."/>
        </authorList>
    </citation>
    <scope>NUCLEOTIDE SEQUENCE [LARGE SCALE GENOMIC DNA]</scope>
    <source>
        <strain evidence="1 2">W4I19-2</strain>
    </source>
</reference>
<proteinExistence type="predicted"/>
<name>A0ABU0QAZ8_STRAH</name>
<dbReference type="Proteomes" id="UP001243364">
    <property type="component" value="Unassembled WGS sequence"/>
</dbReference>
<accession>A0ABU0QAZ8</accession>